<evidence type="ECO:0000256" key="4">
    <source>
        <dbReference type="ARBA" id="ARBA00022475"/>
    </source>
</evidence>
<protein>
    <submittedName>
        <fullName evidence="10">ABC transporter permease subunit</fullName>
    </submittedName>
</protein>
<keyword evidence="11" id="KW-1185">Reference proteome</keyword>
<keyword evidence="5 9" id="KW-0812">Transmembrane</keyword>
<accession>A0ABU2K212</accession>
<evidence type="ECO:0000256" key="5">
    <source>
        <dbReference type="ARBA" id="ARBA00022692"/>
    </source>
</evidence>
<organism evidence="10 11">
    <name type="scientific">Streptomyces chisholmiae</name>
    <dbReference type="NCBI Taxonomy" id="3075540"/>
    <lineage>
        <taxon>Bacteria</taxon>
        <taxon>Bacillati</taxon>
        <taxon>Actinomycetota</taxon>
        <taxon>Actinomycetes</taxon>
        <taxon>Kitasatosporales</taxon>
        <taxon>Streptomycetaceae</taxon>
        <taxon>Streptomyces</taxon>
    </lineage>
</organism>
<gene>
    <name evidence="10" type="ORF">RM844_32710</name>
</gene>
<evidence type="ECO:0000256" key="3">
    <source>
        <dbReference type="ARBA" id="ARBA00022448"/>
    </source>
</evidence>
<keyword evidence="6" id="KW-0029">Amino-acid transport</keyword>
<sequence>MFDAYRDQIFAAFWTTIQLTVYSAIGALILGTGLAAMRLAPVPVLNWLGAAYVNVIRNTPLTLI</sequence>
<dbReference type="PANTHER" id="PTHR30614">
    <property type="entry name" value="MEMBRANE COMPONENT OF AMINO ACID ABC TRANSPORTER"/>
    <property type="match status" value="1"/>
</dbReference>
<keyword evidence="7 9" id="KW-1133">Transmembrane helix</keyword>
<comment type="caution">
    <text evidence="10">The sequence shown here is derived from an EMBL/GenBank/DDBJ whole genome shotgun (WGS) entry which is preliminary data.</text>
</comment>
<comment type="subcellular location">
    <subcellularLocation>
        <location evidence="1">Cell membrane</location>
        <topology evidence="1">Multi-pass membrane protein</topology>
    </subcellularLocation>
</comment>
<proteinExistence type="inferred from homology"/>
<feature type="non-terminal residue" evidence="10">
    <location>
        <position position="64"/>
    </location>
</feature>
<dbReference type="InterPro" id="IPR043429">
    <property type="entry name" value="ArtM/GltK/GlnP/TcyL/YhdX-like"/>
</dbReference>
<dbReference type="NCBIfam" id="TIGR01726">
    <property type="entry name" value="HEQRo_perm_3TM"/>
    <property type="match status" value="1"/>
</dbReference>
<feature type="transmembrane region" description="Helical" evidence="9">
    <location>
        <begin position="12"/>
        <end position="37"/>
    </location>
</feature>
<dbReference type="InterPro" id="IPR010065">
    <property type="entry name" value="AA_ABC_transptr_permease_3TM"/>
</dbReference>
<keyword evidence="8 9" id="KW-0472">Membrane</keyword>
<dbReference type="EMBL" id="JAVREO010000185">
    <property type="protein sequence ID" value="MDT0271041.1"/>
    <property type="molecule type" value="Genomic_DNA"/>
</dbReference>
<dbReference type="Gene3D" id="1.10.3720.10">
    <property type="entry name" value="MetI-like"/>
    <property type="match status" value="1"/>
</dbReference>
<evidence type="ECO:0000313" key="10">
    <source>
        <dbReference type="EMBL" id="MDT0271041.1"/>
    </source>
</evidence>
<dbReference type="PANTHER" id="PTHR30614:SF37">
    <property type="entry name" value="AMINO-ACID ABC TRANSPORTER PERMEASE PROTEIN YHDX-RELATED"/>
    <property type="match status" value="1"/>
</dbReference>
<evidence type="ECO:0000256" key="2">
    <source>
        <dbReference type="ARBA" id="ARBA00010072"/>
    </source>
</evidence>
<evidence type="ECO:0000256" key="8">
    <source>
        <dbReference type="ARBA" id="ARBA00023136"/>
    </source>
</evidence>
<evidence type="ECO:0000313" key="11">
    <source>
        <dbReference type="Proteomes" id="UP001183410"/>
    </source>
</evidence>
<reference evidence="11" key="1">
    <citation type="submission" date="2023-07" db="EMBL/GenBank/DDBJ databases">
        <title>30 novel species of actinomycetes from the DSMZ collection.</title>
        <authorList>
            <person name="Nouioui I."/>
        </authorList>
    </citation>
    <scope>NUCLEOTIDE SEQUENCE [LARGE SCALE GENOMIC DNA]</scope>
    <source>
        <strain evidence="11">DSM 44915</strain>
    </source>
</reference>
<dbReference type="Proteomes" id="UP001183410">
    <property type="component" value="Unassembled WGS sequence"/>
</dbReference>
<dbReference type="SUPFAM" id="SSF161098">
    <property type="entry name" value="MetI-like"/>
    <property type="match status" value="1"/>
</dbReference>
<evidence type="ECO:0000256" key="1">
    <source>
        <dbReference type="ARBA" id="ARBA00004651"/>
    </source>
</evidence>
<dbReference type="InterPro" id="IPR035906">
    <property type="entry name" value="MetI-like_sf"/>
</dbReference>
<evidence type="ECO:0000256" key="9">
    <source>
        <dbReference type="SAM" id="Phobius"/>
    </source>
</evidence>
<keyword evidence="3" id="KW-0813">Transport</keyword>
<keyword evidence="4" id="KW-1003">Cell membrane</keyword>
<evidence type="ECO:0000256" key="6">
    <source>
        <dbReference type="ARBA" id="ARBA00022970"/>
    </source>
</evidence>
<comment type="similarity">
    <text evidence="2">Belongs to the binding-protein-dependent transport system permease family. HisMQ subfamily.</text>
</comment>
<name>A0ABU2K212_9ACTN</name>
<evidence type="ECO:0000256" key="7">
    <source>
        <dbReference type="ARBA" id="ARBA00022989"/>
    </source>
</evidence>